<comment type="caution">
    <text evidence="2">The sequence shown here is derived from an EMBL/GenBank/DDBJ whole genome shotgun (WGS) entry which is preliminary data.</text>
</comment>
<evidence type="ECO:0000313" key="3">
    <source>
        <dbReference type="Proteomes" id="UP000465112"/>
    </source>
</evidence>
<dbReference type="PROSITE" id="PS51221">
    <property type="entry name" value="TTL"/>
    <property type="match status" value="1"/>
</dbReference>
<dbReference type="InterPro" id="IPR057954">
    <property type="entry name" value="SET_TTL12"/>
</dbReference>
<dbReference type="EMBL" id="VHII01000023">
    <property type="protein sequence ID" value="KAF1372646.1"/>
    <property type="molecule type" value="Genomic_DNA"/>
</dbReference>
<reference evidence="2 3" key="1">
    <citation type="submission" date="2019-06" db="EMBL/GenBank/DDBJ databases">
        <title>A chromosome-scale genome assembly of the European perch, Perca fluviatilis.</title>
        <authorList>
            <person name="Roques C."/>
            <person name="Zahm M."/>
            <person name="Cabau C."/>
            <person name="Klopp C."/>
            <person name="Bouchez O."/>
            <person name="Donnadieu C."/>
            <person name="Kuhl H."/>
            <person name="Gislard M."/>
            <person name="Guendouz S."/>
            <person name="Journot L."/>
            <person name="Haffray P."/>
            <person name="Bestin A."/>
            <person name="Morvezen R."/>
            <person name="Feron R."/>
            <person name="Wen M."/>
            <person name="Jouanno E."/>
            <person name="Herpin A."/>
            <person name="Schartl M."/>
            <person name="Postlethwait J."/>
            <person name="Schaerlinger B."/>
            <person name="Chardard D."/>
            <person name="Lecocq T."/>
            <person name="Poncet C."/>
            <person name="Jaffrelo L."/>
            <person name="Lampietro C."/>
            <person name="Guiguen Y."/>
        </authorList>
    </citation>
    <scope>NUCLEOTIDE SEQUENCE [LARGE SCALE GENOMIC DNA]</scope>
    <source>
        <tissue evidence="2">Blood</tissue>
    </source>
</reference>
<evidence type="ECO:0000259" key="1">
    <source>
        <dbReference type="Pfam" id="PF25556"/>
    </source>
</evidence>
<dbReference type="Gene3D" id="3.30.470.20">
    <property type="entry name" value="ATP-grasp fold, B domain"/>
    <property type="match status" value="1"/>
</dbReference>
<dbReference type="OrthoDB" id="60477at2759"/>
<name>A0A6A5DUZ2_PERFL</name>
<dbReference type="Proteomes" id="UP000465112">
    <property type="component" value="Chromosome 23"/>
</dbReference>
<gene>
    <name evidence="2" type="ORF">PFLUV_G00268070</name>
</gene>
<keyword evidence="3" id="KW-1185">Reference proteome</keyword>
<proteinExistence type="predicted"/>
<sequence>MSTNCIMINGDGDEEFTGFVALHGGALQSSGLPPIYWRSLHHKISNEIYDAGEVFGIMQFQQEDNDEEETGGNEERKRDNRVAVMSSKVVVTRESGLQASEPSSVFLVDHAWTYRVDQSRQQLEQIPGLLHRMAALMGVDFHGEAPDPDTVELVMEHMWKYNQTYKLSQGSPEDKVPVWYIMDEFGSQVQHSDQPSCGMAPFFYIPGMLAYSVLWPLQDLQEGDEVTRDYAYGETDPLVRRCRLLPWIPADLEGVSSVTTEPLDSYYEAIISEIKEQLPVEIQPYSVPEDKILKVYSDMSQVTNNLTHPRFQLTEDKEEADVIWSYNHIKDYRKLSEEQPHVMLNQFPCESVITVKDCMAAVARRVKGGPQPDWLPKTFNLQSELPQFIKCYQLRQQREEDNHWICKPWNLARGLDTHITNNLDYIIRQRESTPKVVCKYLEDPVLFNREEVGMVKFDIRYMLMLRSVQPLRLYAYNVFWLRFANRPFSLDRFDDYQKHFTVMNYADGVELKQVHYDEFIPMFEKQYPQYPWKEVEAEIFSALKEFFQAASSRPAPYGICSYPSSRAIYAVDLMLKWTTGQNGERVMQPQILELNFSPDCARACLYHPSFYNHMFQTLFLDEPEHCPVTQIV</sequence>
<evidence type="ECO:0000313" key="2">
    <source>
        <dbReference type="EMBL" id="KAF1372646.1"/>
    </source>
</evidence>
<dbReference type="InterPro" id="IPR004344">
    <property type="entry name" value="TTL/TTLL_fam"/>
</dbReference>
<dbReference type="Pfam" id="PF03133">
    <property type="entry name" value="TTL"/>
    <property type="match status" value="1"/>
</dbReference>
<organism evidence="2 3">
    <name type="scientific">Perca fluviatilis</name>
    <name type="common">European perch</name>
    <dbReference type="NCBI Taxonomy" id="8168"/>
    <lineage>
        <taxon>Eukaryota</taxon>
        <taxon>Metazoa</taxon>
        <taxon>Chordata</taxon>
        <taxon>Craniata</taxon>
        <taxon>Vertebrata</taxon>
        <taxon>Euteleostomi</taxon>
        <taxon>Actinopterygii</taxon>
        <taxon>Neopterygii</taxon>
        <taxon>Teleostei</taxon>
        <taxon>Neoteleostei</taxon>
        <taxon>Acanthomorphata</taxon>
        <taxon>Eupercaria</taxon>
        <taxon>Perciformes</taxon>
        <taxon>Percoidei</taxon>
        <taxon>Percidae</taxon>
        <taxon>Percinae</taxon>
        <taxon>Perca</taxon>
    </lineage>
</organism>
<dbReference type="Pfam" id="PF25556">
    <property type="entry name" value="SET_TTL"/>
    <property type="match status" value="1"/>
</dbReference>
<dbReference type="AlphaFoldDB" id="A0A6A5DUZ2"/>
<dbReference type="PANTHER" id="PTHR46088:SF1">
    <property type="entry name" value="TUBULIN--TYROSINE LIGASE-LIKE PROTEIN 12"/>
    <property type="match status" value="1"/>
</dbReference>
<dbReference type="GO" id="GO:0005737">
    <property type="term" value="C:cytoplasm"/>
    <property type="evidence" value="ECO:0007669"/>
    <property type="project" value="TreeGrafter"/>
</dbReference>
<feature type="domain" description="Tubulin--tyrosine ligase-like protein 12 SET-like" evidence="1">
    <location>
        <begin position="77"/>
        <end position="251"/>
    </location>
</feature>
<protein>
    <recommendedName>
        <fullName evidence="1">Tubulin--tyrosine ligase-like protein 12 SET-like domain-containing protein</fullName>
    </recommendedName>
</protein>
<accession>A0A6A5DUZ2</accession>
<dbReference type="PANTHER" id="PTHR46088">
    <property type="entry name" value="TUBULIN--TYROSINE LIGASE-LIKE PROTEIN 12"/>
    <property type="match status" value="1"/>
</dbReference>
<dbReference type="InterPro" id="IPR027749">
    <property type="entry name" value="TTLL12"/>
</dbReference>